<gene>
    <name evidence="3" type="ORF">DESAM_21750</name>
</gene>
<feature type="domain" description="Type 4 secretion system PilS N-terminal" evidence="2">
    <location>
        <begin position="32"/>
        <end position="159"/>
    </location>
</feature>
<accession>L0RCT4</accession>
<evidence type="ECO:0000259" key="2">
    <source>
        <dbReference type="Pfam" id="PF08805"/>
    </source>
</evidence>
<keyword evidence="1" id="KW-0472">Membrane</keyword>
<dbReference type="eggNOG" id="ENOG5033EIX">
    <property type="taxonomic scope" value="Bacteria"/>
</dbReference>
<reference evidence="3 4" key="1">
    <citation type="submission" date="2012-10" db="EMBL/GenBank/DDBJ databases">
        <authorList>
            <person name="Genoscope - CEA"/>
        </authorList>
    </citation>
    <scope>NUCLEOTIDE SEQUENCE [LARGE SCALE GENOMIC DNA]</scope>
    <source>
        <strain evidence="4">AM13 / DSM 14728</strain>
    </source>
</reference>
<evidence type="ECO:0000256" key="1">
    <source>
        <dbReference type="SAM" id="Phobius"/>
    </source>
</evidence>
<dbReference type="Pfam" id="PF08805">
    <property type="entry name" value="PilS"/>
    <property type="match status" value="1"/>
</dbReference>
<dbReference type="InterPro" id="IPR014911">
    <property type="entry name" value="PilS_N"/>
</dbReference>
<organism evidence="3 4">
    <name type="scientific">Maridesulfovibrio hydrothermalis AM13 = DSM 14728</name>
    <dbReference type="NCBI Taxonomy" id="1121451"/>
    <lineage>
        <taxon>Bacteria</taxon>
        <taxon>Pseudomonadati</taxon>
        <taxon>Thermodesulfobacteriota</taxon>
        <taxon>Desulfovibrionia</taxon>
        <taxon>Desulfovibrionales</taxon>
        <taxon>Desulfovibrionaceae</taxon>
        <taxon>Maridesulfovibrio</taxon>
    </lineage>
</organism>
<evidence type="ECO:0000313" key="4">
    <source>
        <dbReference type="Proteomes" id="UP000010808"/>
    </source>
</evidence>
<evidence type="ECO:0000313" key="3">
    <source>
        <dbReference type="EMBL" id="CCO24027.1"/>
    </source>
</evidence>
<keyword evidence="4" id="KW-1185">Reference proteome</keyword>
<name>L0RCT4_9BACT</name>
<dbReference type="SUPFAM" id="SSF54523">
    <property type="entry name" value="Pili subunits"/>
    <property type="match status" value="1"/>
</dbReference>
<dbReference type="InterPro" id="IPR045584">
    <property type="entry name" value="Pilin-like"/>
</dbReference>
<dbReference type="Gene3D" id="3.30.1690.10">
    <property type="entry name" value="TcpA-like pilin"/>
    <property type="match status" value="1"/>
</dbReference>
<dbReference type="KEGG" id="dhy:DESAM_21750"/>
<dbReference type="OrthoDB" id="5461016at2"/>
<proteinExistence type="predicted"/>
<dbReference type="EMBL" id="FO203522">
    <property type="protein sequence ID" value="CCO24027.1"/>
    <property type="molecule type" value="Genomic_DNA"/>
</dbReference>
<dbReference type="RefSeq" id="WP_015336629.1">
    <property type="nucleotide sequence ID" value="NC_020055.1"/>
</dbReference>
<dbReference type="PATRIC" id="fig|1121451.3.peg.1990"/>
<protein>
    <submittedName>
        <fullName evidence="3">PilS domain protein</fullName>
    </submittedName>
</protein>
<keyword evidence="1" id="KW-1133">Transmembrane helix</keyword>
<dbReference type="HOGENOM" id="CLU_125385_0_0_7"/>
<keyword evidence="1" id="KW-0812">Transmembrane</keyword>
<dbReference type="STRING" id="1121451.DESAM_21750"/>
<feature type="transmembrane region" description="Helical" evidence="1">
    <location>
        <begin position="6"/>
        <end position="25"/>
    </location>
</feature>
<sequence>MTLFETLGSLFIALIVFTGSAYMISKAIDNDKISRAQQNLSTFRLDIKNLYAGASDFTGLTTDVAVKNEIVPDNMLKSNGDVRNVWNGAVTVAAGATPTTFTITHNEVPKYACAKLATFQVGSWVSISVNGFEISQASGMLRAISDRLGDTNTIIFTSN</sequence>
<dbReference type="Proteomes" id="UP000010808">
    <property type="component" value="Chromosome"/>
</dbReference>
<dbReference type="AlphaFoldDB" id="L0RCT4"/>